<feature type="compositionally biased region" description="Basic residues" evidence="1">
    <location>
        <begin position="1088"/>
        <end position="1113"/>
    </location>
</feature>
<feature type="region of interest" description="Disordered" evidence="1">
    <location>
        <begin position="191"/>
        <end position="274"/>
    </location>
</feature>
<sequence length="1314" mass="138643">MASCRCALGLLLLLAAACCGYPAATFPETVFPVRGGRSLPGSVLRLTHWPWYTSLAPHRQTSLVSSASSSWGVFSRPIATPLRATHLQLAHRHTTPQRPTPVWELPPLFAPVHEQRPKTDFVVISLAPTSIASRRPPRYDFMPAAPTPSPAAPTLAPTPGWVRVATAGTPLYDLVETVQSGARPNLVIRRPATGRVPMTPGTPPTTTTTTGIPFSWPSTPLTTAVWVAPPRGDQPARPGEERESATGAAAGPAGPAAGATTPTPPPDRNTNGDAAVSTTGALLVDVTGAPGSTTLLDTTPSTASSTAESPGEVSTVAPHEKTTAVEYVVVETTITPAAAASAAVPNATVSSTTIHPAADIIVFDSILSSASSSLVPHATTPAQPSSVPVAVTTDAPITVTSDAPVVTTAQQDTEIEGVTETTATTGHLYHRETVTATYEPLVTTEQAVLANTTSVTAGLPASEITTPVTEEFHATTTEATYQETVAVTSEPDVSTAGPVSTQTLLIPFVTADPSTTTEILDTVEIEINRRGKPDVTSTTSEPTTEAFSPLAVAALETTFPPSEETTITTASPGVRTDLPPTVSTTFTPSDVSLIFTTEAPSTFSTSAEASSTHSATTEVLSTTPADSVSTYSAGGFTVSNADISTPVTTWAEVNTEPVSVLTTLPAEGYTTGAAGAYSAPVEQTTGAAYSTAYDQEATTSEAPTPSDTPSTLFEETVTPATLTSLHPYNLEEASTTTGYTTTTASPNDVSTVFPEAYTVASGETFWTTVATQSGAGETPSTVEAGTAGTTEGFTSTVRGNAYAAGTTTVVTEAPAATEVAVSTTTTSSPATTTPVTTTTSGAPKEAVPTSAPVKDFNYYDGVAFEDGTSLGGSPADGYIPDYDSRSDEYDGDYFADSARPRLPLLPPPTSDTKGLEIASLVRETPAPPKKISHRRGDVPIDDDGDDDDEGESNDVGFGSDNQVTVLFPSTPKPIGDTFEGQMLRRMVPLVVRQLRLGHLSGEDMTRLKYIFGPIWPEVEEMARVVALGAGPGPGLSRAPRARRDASRYPHFRRWRGVEDELGSESGLARRSTLTSGEARRPAPLPARRPARRRRTRKHPKHPKHTHKAHKSHKLKQDGNKTHPAKHDDKATPDKQEVEAQPAKPDANAHPARKHDRKPKHHKHKLHVKPEAAVSRPKRSSSPPAAKVGPDVDEEYDYEDEKDADYMGDEDYYEAEDGEEEGEDVSADGDVDADGDVGADGDDEYDEEYEDDGDIAPPRVLDNDNPSVMELHYRARQAQGHVPEERTSPINKDLAAAQAESVEDMAKDVADYEYY</sequence>
<feature type="region of interest" description="Disordered" evidence="1">
    <location>
        <begin position="603"/>
        <end position="633"/>
    </location>
</feature>
<feature type="compositionally biased region" description="Polar residues" evidence="1">
    <location>
        <begin position="619"/>
        <end position="633"/>
    </location>
</feature>
<feature type="compositionally biased region" description="Low complexity" evidence="1">
    <location>
        <begin position="291"/>
        <end position="312"/>
    </location>
</feature>
<feature type="compositionally biased region" description="Low complexity" evidence="1">
    <location>
        <begin position="820"/>
        <end position="843"/>
    </location>
</feature>
<feature type="compositionally biased region" description="Basic and acidic residues" evidence="1">
    <location>
        <begin position="1114"/>
        <end position="1137"/>
    </location>
</feature>
<gene>
    <name evidence="3" type="ORF">KUF71_018765</name>
</gene>
<organism evidence="3 4">
    <name type="scientific">Frankliniella fusca</name>
    <dbReference type="NCBI Taxonomy" id="407009"/>
    <lineage>
        <taxon>Eukaryota</taxon>
        <taxon>Metazoa</taxon>
        <taxon>Ecdysozoa</taxon>
        <taxon>Arthropoda</taxon>
        <taxon>Hexapoda</taxon>
        <taxon>Insecta</taxon>
        <taxon>Pterygota</taxon>
        <taxon>Neoptera</taxon>
        <taxon>Paraneoptera</taxon>
        <taxon>Thysanoptera</taxon>
        <taxon>Terebrantia</taxon>
        <taxon>Thripoidea</taxon>
        <taxon>Thripidae</taxon>
        <taxon>Frankliniella</taxon>
    </lineage>
</organism>
<feature type="compositionally biased region" description="Low complexity" evidence="1">
    <location>
        <begin position="1171"/>
        <end position="1187"/>
    </location>
</feature>
<evidence type="ECO:0000256" key="2">
    <source>
        <dbReference type="SAM" id="SignalP"/>
    </source>
</evidence>
<feature type="compositionally biased region" description="Acidic residues" evidence="1">
    <location>
        <begin position="1190"/>
        <end position="1253"/>
    </location>
</feature>
<feature type="compositionally biased region" description="Low complexity" evidence="1">
    <location>
        <begin position="603"/>
        <end position="618"/>
    </location>
</feature>
<feature type="chain" id="PRO_5041970812" description="Mucin-5AC-like" evidence="2">
    <location>
        <begin position="21"/>
        <end position="1314"/>
    </location>
</feature>
<dbReference type="Proteomes" id="UP001219518">
    <property type="component" value="Unassembled WGS sequence"/>
</dbReference>
<proteinExistence type="predicted"/>
<keyword evidence="2" id="KW-0732">Signal</keyword>
<keyword evidence="4" id="KW-1185">Reference proteome</keyword>
<name>A0AAE1GSR0_9NEOP</name>
<evidence type="ECO:0000313" key="3">
    <source>
        <dbReference type="EMBL" id="KAK3908252.1"/>
    </source>
</evidence>
<feature type="region of interest" description="Disordered" evidence="1">
    <location>
        <begin position="1059"/>
        <end position="1264"/>
    </location>
</feature>
<accession>A0AAE1GSR0</accession>
<feature type="compositionally biased region" description="Low complexity" evidence="1">
    <location>
        <begin position="245"/>
        <end position="261"/>
    </location>
</feature>
<dbReference type="EMBL" id="JAHWGI010000033">
    <property type="protein sequence ID" value="KAK3908252.1"/>
    <property type="molecule type" value="Genomic_DNA"/>
</dbReference>
<protein>
    <recommendedName>
        <fullName evidence="5">Mucin-5AC-like</fullName>
    </recommendedName>
</protein>
<feature type="compositionally biased region" description="Acidic residues" evidence="1">
    <location>
        <begin position="939"/>
        <end position="952"/>
    </location>
</feature>
<feature type="signal peptide" evidence="2">
    <location>
        <begin position="1"/>
        <end position="20"/>
    </location>
</feature>
<reference evidence="3" key="2">
    <citation type="journal article" date="2023" name="BMC Genomics">
        <title>Pest status, molecular evolution, and epigenetic factors derived from the genome assembly of Frankliniella fusca, a thysanopteran phytovirus vector.</title>
        <authorList>
            <person name="Catto M.A."/>
            <person name="Labadie P.E."/>
            <person name="Jacobson A.L."/>
            <person name="Kennedy G.G."/>
            <person name="Srinivasan R."/>
            <person name="Hunt B.G."/>
        </authorList>
    </citation>
    <scope>NUCLEOTIDE SEQUENCE</scope>
    <source>
        <strain evidence="3">PL_HMW_Pooled</strain>
    </source>
</reference>
<dbReference type="PROSITE" id="PS51257">
    <property type="entry name" value="PROKAR_LIPOPROTEIN"/>
    <property type="match status" value="1"/>
</dbReference>
<evidence type="ECO:0000313" key="4">
    <source>
        <dbReference type="Proteomes" id="UP001219518"/>
    </source>
</evidence>
<feature type="region of interest" description="Disordered" evidence="1">
    <location>
        <begin position="287"/>
        <end position="319"/>
    </location>
</feature>
<evidence type="ECO:0008006" key="5">
    <source>
        <dbReference type="Google" id="ProtNLM"/>
    </source>
</evidence>
<feature type="region of interest" description="Disordered" evidence="1">
    <location>
        <begin position="820"/>
        <end position="848"/>
    </location>
</feature>
<reference evidence="3" key="1">
    <citation type="submission" date="2021-07" db="EMBL/GenBank/DDBJ databases">
        <authorList>
            <person name="Catto M.A."/>
            <person name="Jacobson A."/>
            <person name="Kennedy G."/>
            <person name="Labadie P."/>
            <person name="Hunt B.G."/>
            <person name="Srinivasan R."/>
        </authorList>
    </citation>
    <scope>NUCLEOTIDE SEQUENCE</scope>
    <source>
        <strain evidence="3">PL_HMW_Pooled</strain>
        <tissue evidence="3">Head</tissue>
    </source>
</reference>
<comment type="caution">
    <text evidence="3">The sequence shown here is derived from an EMBL/GenBank/DDBJ whole genome shotgun (WGS) entry which is preliminary data.</text>
</comment>
<feature type="compositionally biased region" description="Basic residues" evidence="1">
    <location>
        <begin position="1150"/>
        <end position="1166"/>
    </location>
</feature>
<feature type="region of interest" description="Disordered" evidence="1">
    <location>
        <begin position="864"/>
        <end position="972"/>
    </location>
</feature>
<evidence type="ECO:0000256" key="1">
    <source>
        <dbReference type="SAM" id="MobiDB-lite"/>
    </source>
</evidence>